<evidence type="ECO:0000256" key="9">
    <source>
        <dbReference type="ARBA" id="ARBA00023180"/>
    </source>
</evidence>
<dbReference type="Gene3D" id="3.80.10.10">
    <property type="entry name" value="Ribonuclease Inhibitor"/>
    <property type="match status" value="1"/>
</dbReference>
<keyword evidence="9" id="KW-0325">Glycoprotein</keyword>
<keyword evidence="5 11" id="KW-0732">Signal</keyword>
<comment type="similarity">
    <text evidence="10">Belongs to the polygalacturonase-inhibiting protein family.</text>
</comment>
<dbReference type="SUPFAM" id="SSF52058">
    <property type="entry name" value="L domain-like"/>
    <property type="match status" value="1"/>
</dbReference>
<dbReference type="InterPro" id="IPR051848">
    <property type="entry name" value="PGIP"/>
</dbReference>
<evidence type="ECO:0000256" key="6">
    <source>
        <dbReference type="ARBA" id="ARBA00022737"/>
    </source>
</evidence>
<dbReference type="EMBL" id="PQIB02000013">
    <property type="protein sequence ID" value="RLM73214.1"/>
    <property type="molecule type" value="Genomic_DNA"/>
</dbReference>
<dbReference type="GO" id="GO:0016301">
    <property type="term" value="F:kinase activity"/>
    <property type="evidence" value="ECO:0007669"/>
    <property type="project" value="UniProtKB-KW"/>
</dbReference>
<proteinExistence type="inferred from homology"/>
<dbReference type="Proteomes" id="UP000275267">
    <property type="component" value="Unassembled WGS sequence"/>
</dbReference>
<dbReference type="STRING" id="4540.A0A3L6Q3I1"/>
<dbReference type="PROSITE" id="PS51257">
    <property type="entry name" value="PROKAR_LIPOPROTEIN"/>
    <property type="match status" value="1"/>
</dbReference>
<evidence type="ECO:0000256" key="3">
    <source>
        <dbReference type="ARBA" id="ARBA00022614"/>
    </source>
</evidence>
<accession>A0A3L6Q3I1</accession>
<protein>
    <submittedName>
        <fullName evidence="13">LRR receptor-like serine/threonine-protein kinase</fullName>
    </submittedName>
</protein>
<evidence type="ECO:0000313" key="14">
    <source>
        <dbReference type="Proteomes" id="UP000275267"/>
    </source>
</evidence>
<comment type="subcellular location">
    <subcellularLocation>
        <location evidence="2">Cell envelope</location>
    </subcellularLocation>
    <subcellularLocation>
        <location evidence="1">Membrane</location>
        <topology evidence="1">Single-pass membrane protein</topology>
    </subcellularLocation>
</comment>
<gene>
    <name evidence="13" type="ORF">C2845_PM15G13620</name>
</gene>
<evidence type="ECO:0000313" key="13">
    <source>
        <dbReference type="EMBL" id="RLM73214.1"/>
    </source>
</evidence>
<keyword evidence="14" id="KW-1185">Reference proteome</keyword>
<dbReference type="Pfam" id="PF08263">
    <property type="entry name" value="LRRNT_2"/>
    <property type="match status" value="1"/>
</dbReference>
<dbReference type="InterPro" id="IPR013210">
    <property type="entry name" value="LRR_N_plant-typ"/>
</dbReference>
<dbReference type="Pfam" id="PF00560">
    <property type="entry name" value="LRR_1"/>
    <property type="match status" value="2"/>
</dbReference>
<reference evidence="14" key="1">
    <citation type="journal article" date="2019" name="Nat. Commun.">
        <title>The genome of broomcorn millet.</title>
        <authorList>
            <person name="Zou C."/>
            <person name="Miki D."/>
            <person name="Li D."/>
            <person name="Tang Q."/>
            <person name="Xiao L."/>
            <person name="Rajput S."/>
            <person name="Deng P."/>
            <person name="Jia W."/>
            <person name="Huang R."/>
            <person name="Zhang M."/>
            <person name="Sun Y."/>
            <person name="Hu J."/>
            <person name="Fu X."/>
            <person name="Schnable P.S."/>
            <person name="Li F."/>
            <person name="Zhang H."/>
            <person name="Feng B."/>
            <person name="Zhu X."/>
            <person name="Liu R."/>
            <person name="Schnable J.C."/>
            <person name="Zhu J.-K."/>
            <person name="Zhang H."/>
        </authorList>
    </citation>
    <scope>NUCLEOTIDE SEQUENCE [LARGE SCALE GENOMIC DNA]</scope>
</reference>
<evidence type="ECO:0000256" key="11">
    <source>
        <dbReference type="SAM" id="SignalP"/>
    </source>
</evidence>
<keyword evidence="3" id="KW-0433">Leucine-rich repeat</keyword>
<evidence type="ECO:0000256" key="8">
    <source>
        <dbReference type="ARBA" id="ARBA00023136"/>
    </source>
</evidence>
<feature type="domain" description="Leucine-rich repeat-containing N-terminal plant-type" evidence="12">
    <location>
        <begin position="33"/>
        <end position="69"/>
    </location>
</feature>
<evidence type="ECO:0000256" key="10">
    <source>
        <dbReference type="ARBA" id="ARBA00038043"/>
    </source>
</evidence>
<keyword evidence="4" id="KW-0812">Transmembrane</keyword>
<dbReference type="OrthoDB" id="785757at2759"/>
<evidence type="ECO:0000259" key="12">
    <source>
        <dbReference type="Pfam" id="PF08263"/>
    </source>
</evidence>
<evidence type="ECO:0000256" key="5">
    <source>
        <dbReference type="ARBA" id="ARBA00022729"/>
    </source>
</evidence>
<dbReference type="PANTHER" id="PTHR48059:SF30">
    <property type="entry name" value="OS06G0587000 PROTEIN"/>
    <property type="match status" value="1"/>
</dbReference>
<dbReference type="Pfam" id="PF13855">
    <property type="entry name" value="LRR_8"/>
    <property type="match status" value="1"/>
</dbReference>
<organism evidence="13 14">
    <name type="scientific">Panicum miliaceum</name>
    <name type="common">Proso millet</name>
    <name type="synonym">Broomcorn millet</name>
    <dbReference type="NCBI Taxonomy" id="4540"/>
    <lineage>
        <taxon>Eukaryota</taxon>
        <taxon>Viridiplantae</taxon>
        <taxon>Streptophyta</taxon>
        <taxon>Embryophyta</taxon>
        <taxon>Tracheophyta</taxon>
        <taxon>Spermatophyta</taxon>
        <taxon>Magnoliopsida</taxon>
        <taxon>Liliopsida</taxon>
        <taxon>Poales</taxon>
        <taxon>Poaceae</taxon>
        <taxon>PACMAD clade</taxon>
        <taxon>Panicoideae</taxon>
        <taxon>Panicodae</taxon>
        <taxon>Paniceae</taxon>
        <taxon>Panicinae</taxon>
        <taxon>Panicum</taxon>
        <taxon>Panicum sect. Panicum</taxon>
    </lineage>
</organism>
<feature type="signal peptide" evidence="11">
    <location>
        <begin position="1"/>
        <end position="19"/>
    </location>
</feature>
<evidence type="ECO:0000256" key="2">
    <source>
        <dbReference type="ARBA" id="ARBA00004196"/>
    </source>
</evidence>
<feature type="chain" id="PRO_5018182940" evidence="11">
    <location>
        <begin position="20"/>
        <end position="215"/>
    </location>
</feature>
<name>A0A3L6Q3I1_PANMI</name>
<dbReference type="InterPro" id="IPR001611">
    <property type="entry name" value="Leu-rich_rpt"/>
</dbReference>
<sequence length="215" mass="23050">MTKPFVLTLGVLLVMSCGAGSVSRATLGGEDGADLHSLLGFKRAITNDPRGALSAWNASAHFCLWNGVTGVSRARSQNCSTLRTLNLSRNFLVGRIPAEIGRLSNLTSLSLRFNNLIGIIPPELCNATSLKELRLTYNKLGGSIPEGFGKLTELRTLSLAVNRISGGVPESLFNLSLLQLLSLTGNRLHGQLPPEIGNAFPDLQFLDLATNMFCN</sequence>
<dbReference type="AlphaFoldDB" id="A0A3L6Q3I1"/>
<evidence type="ECO:0000256" key="1">
    <source>
        <dbReference type="ARBA" id="ARBA00004167"/>
    </source>
</evidence>
<dbReference type="FunFam" id="3.80.10.10:FF:000275">
    <property type="entry name" value="Leucine-rich repeat receptor-like protein kinase"/>
    <property type="match status" value="1"/>
</dbReference>
<keyword evidence="7" id="KW-1133">Transmembrane helix</keyword>
<comment type="caution">
    <text evidence="13">The sequence shown here is derived from an EMBL/GenBank/DDBJ whole genome shotgun (WGS) entry which is preliminary data.</text>
</comment>
<dbReference type="InterPro" id="IPR032675">
    <property type="entry name" value="LRR_dom_sf"/>
</dbReference>
<keyword evidence="8" id="KW-0472">Membrane</keyword>
<evidence type="ECO:0000256" key="4">
    <source>
        <dbReference type="ARBA" id="ARBA00022692"/>
    </source>
</evidence>
<evidence type="ECO:0000256" key="7">
    <source>
        <dbReference type="ARBA" id="ARBA00022989"/>
    </source>
</evidence>
<dbReference type="PANTHER" id="PTHR48059">
    <property type="entry name" value="POLYGALACTURONASE INHIBITOR 1"/>
    <property type="match status" value="1"/>
</dbReference>
<keyword evidence="6" id="KW-0677">Repeat</keyword>
<dbReference type="GO" id="GO:0016020">
    <property type="term" value="C:membrane"/>
    <property type="evidence" value="ECO:0007669"/>
    <property type="project" value="UniProtKB-SubCell"/>
</dbReference>